<dbReference type="PROSITE" id="PS01124">
    <property type="entry name" value="HTH_ARAC_FAMILY_2"/>
    <property type="match status" value="1"/>
</dbReference>
<name>A0ABM8VF27_9BACL</name>
<evidence type="ECO:0000313" key="6">
    <source>
        <dbReference type="Proteomes" id="UP000730618"/>
    </source>
</evidence>
<dbReference type="SMART" id="SM00342">
    <property type="entry name" value="HTH_ARAC"/>
    <property type="match status" value="1"/>
</dbReference>
<keyword evidence="6" id="KW-1185">Reference proteome</keyword>
<keyword evidence="1" id="KW-0805">Transcription regulation</keyword>
<protein>
    <recommendedName>
        <fullName evidence="4">HTH araC/xylS-type domain-containing protein</fullName>
    </recommendedName>
</protein>
<evidence type="ECO:0000313" key="5">
    <source>
        <dbReference type="EMBL" id="CAG7633472.1"/>
    </source>
</evidence>
<dbReference type="PANTHER" id="PTHR43280">
    <property type="entry name" value="ARAC-FAMILY TRANSCRIPTIONAL REGULATOR"/>
    <property type="match status" value="1"/>
</dbReference>
<evidence type="ECO:0000256" key="1">
    <source>
        <dbReference type="ARBA" id="ARBA00023015"/>
    </source>
</evidence>
<sequence>MLIRQILLTFMRYDSRQVLPVHERKYMHLLRPVLDYIETNIAAKPDLGIASKMVNMSYYHFTKCFKEMMGMTFVDYANFNKIKMAERLLLTEDLSIEQVGEQIGMNNMGHFYKTFKRYNSCSPKQFRSKMKIWTRS</sequence>
<organism evidence="5 6">
    <name type="scientific">Paenibacillus allorhizosphaerae</name>
    <dbReference type="NCBI Taxonomy" id="2849866"/>
    <lineage>
        <taxon>Bacteria</taxon>
        <taxon>Bacillati</taxon>
        <taxon>Bacillota</taxon>
        <taxon>Bacilli</taxon>
        <taxon>Bacillales</taxon>
        <taxon>Paenibacillaceae</taxon>
        <taxon>Paenibacillus</taxon>
    </lineage>
</organism>
<keyword evidence="3" id="KW-0804">Transcription</keyword>
<proteinExistence type="predicted"/>
<evidence type="ECO:0000256" key="3">
    <source>
        <dbReference type="ARBA" id="ARBA00023163"/>
    </source>
</evidence>
<dbReference type="EMBL" id="CAJVCE010000004">
    <property type="protein sequence ID" value="CAG7633472.1"/>
    <property type="molecule type" value="Genomic_DNA"/>
</dbReference>
<dbReference type="InterPro" id="IPR018060">
    <property type="entry name" value="HTH_AraC"/>
</dbReference>
<accession>A0ABM8VF27</accession>
<feature type="domain" description="HTH araC/xylS-type" evidence="4">
    <location>
        <begin position="31"/>
        <end position="129"/>
    </location>
</feature>
<dbReference type="Proteomes" id="UP000730618">
    <property type="component" value="Unassembled WGS sequence"/>
</dbReference>
<evidence type="ECO:0000256" key="2">
    <source>
        <dbReference type="ARBA" id="ARBA00023125"/>
    </source>
</evidence>
<comment type="caution">
    <text evidence="5">The sequence shown here is derived from an EMBL/GenBank/DDBJ whole genome shotgun (WGS) entry which is preliminary data.</text>
</comment>
<dbReference type="Pfam" id="PF12833">
    <property type="entry name" value="HTH_18"/>
    <property type="match status" value="1"/>
</dbReference>
<keyword evidence="2" id="KW-0238">DNA-binding</keyword>
<reference evidence="5 6" key="1">
    <citation type="submission" date="2021-06" db="EMBL/GenBank/DDBJ databases">
        <authorList>
            <person name="Criscuolo A."/>
        </authorList>
    </citation>
    <scope>NUCLEOTIDE SEQUENCE [LARGE SCALE GENOMIC DNA]</scope>
    <source>
        <strain evidence="6">CIP 111802</strain>
    </source>
</reference>
<gene>
    <name evidence="5" type="ORF">PAECIP111802_01951</name>
</gene>
<evidence type="ECO:0000259" key="4">
    <source>
        <dbReference type="PROSITE" id="PS01124"/>
    </source>
</evidence>
<dbReference type="PANTHER" id="PTHR43280:SF28">
    <property type="entry name" value="HTH-TYPE TRANSCRIPTIONAL ACTIVATOR RHAS"/>
    <property type="match status" value="1"/>
</dbReference>
<dbReference type="InterPro" id="IPR018062">
    <property type="entry name" value="HTH_AraC-typ_CS"/>
</dbReference>
<dbReference type="PROSITE" id="PS00041">
    <property type="entry name" value="HTH_ARAC_FAMILY_1"/>
    <property type="match status" value="1"/>
</dbReference>